<dbReference type="PANTHER" id="PTHR30404:SF0">
    <property type="entry name" value="N-ACETYLMURAMOYL-L-ALANINE AMIDASE AMIC"/>
    <property type="match status" value="1"/>
</dbReference>
<dbReference type="GO" id="GO:0030288">
    <property type="term" value="C:outer membrane-bounded periplasmic space"/>
    <property type="evidence" value="ECO:0007669"/>
    <property type="project" value="TreeGrafter"/>
</dbReference>
<gene>
    <name evidence="4" type="ORF">DLM65_14585</name>
</gene>
<sequence length="350" mass="38119">MLRAAMRHPATRLLHVLLSVPVLASAMVIAASPTAHAQAAAPTPLVVVIDPGHGGAINPAQPDMPFDPGAIAPSNGLMEKDVTLAVSLRLRALLRQDDVNAILTRSDDRSLDVQQRSATANNNGAAVFVSVHFNSFTDGGPNGSLVLYPKDTDLSFAQTMSDAMGAYLKPLGVVNDGVVLRDNWWIHTEMPTVTVEPAFLSNTREASLIATPGFQQVLAMSIRDGIEKYAPQLLQRKAQIVAWNTAHPEHPVTPATTALSVHAAAPASAGWFGTLVRYTLVLALFAAVVRWPRTAWVMVRADLRFTRATIDRVVVRRNAKRRRRRAVALRALEAHAQRFARPHHVYDELF</sequence>
<protein>
    <recommendedName>
        <fullName evidence="3">MurNAc-LAA domain-containing protein</fullName>
    </recommendedName>
</protein>
<evidence type="ECO:0000313" key="5">
    <source>
        <dbReference type="Proteomes" id="UP000248724"/>
    </source>
</evidence>
<feature type="chain" id="PRO_5015897420" description="MurNAc-LAA domain-containing protein" evidence="2">
    <location>
        <begin position="38"/>
        <end position="350"/>
    </location>
</feature>
<dbReference type="AlphaFoldDB" id="A0A2W5ZX05"/>
<keyword evidence="2" id="KW-0732">Signal</keyword>
<accession>A0A2W5ZX05</accession>
<dbReference type="Gene3D" id="3.40.630.40">
    <property type="entry name" value="Zn-dependent exopeptidases"/>
    <property type="match status" value="1"/>
</dbReference>
<dbReference type="Proteomes" id="UP000248724">
    <property type="component" value="Unassembled WGS sequence"/>
</dbReference>
<dbReference type="PANTHER" id="PTHR30404">
    <property type="entry name" value="N-ACETYLMURAMOYL-L-ALANINE AMIDASE"/>
    <property type="match status" value="1"/>
</dbReference>
<evidence type="ECO:0000256" key="1">
    <source>
        <dbReference type="ARBA" id="ARBA00022801"/>
    </source>
</evidence>
<feature type="signal peptide" evidence="2">
    <location>
        <begin position="1"/>
        <end position="37"/>
    </location>
</feature>
<keyword evidence="1" id="KW-0378">Hydrolase</keyword>
<feature type="domain" description="MurNAc-LAA" evidence="3">
    <location>
        <begin position="117"/>
        <end position="227"/>
    </location>
</feature>
<dbReference type="Pfam" id="PF01520">
    <property type="entry name" value="Amidase_3"/>
    <property type="match status" value="1"/>
</dbReference>
<evidence type="ECO:0000256" key="2">
    <source>
        <dbReference type="SAM" id="SignalP"/>
    </source>
</evidence>
<dbReference type="CDD" id="cd02696">
    <property type="entry name" value="MurNAc-LAA"/>
    <property type="match status" value="1"/>
</dbReference>
<proteinExistence type="predicted"/>
<dbReference type="EMBL" id="QHBU01000280">
    <property type="protein sequence ID" value="PZR77868.1"/>
    <property type="molecule type" value="Genomic_DNA"/>
</dbReference>
<dbReference type="GO" id="GO:0008745">
    <property type="term" value="F:N-acetylmuramoyl-L-alanine amidase activity"/>
    <property type="evidence" value="ECO:0007669"/>
    <property type="project" value="InterPro"/>
</dbReference>
<reference evidence="4 5" key="1">
    <citation type="journal article" date="2017" name="Nature">
        <title>Atmospheric trace gases support primary production in Antarctic desert surface soil.</title>
        <authorList>
            <person name="Ji M."/>
            <person name="Greening C."/>
            <person name="Vanwonterghem I."/>
            <person name="Carere C.R."/>
            <person name="Bay S.K."/>
            <person name="Steen J.A."/>
            <person name="Montgomery K."/>
            <person name="Lines T."/>
            <person name="Beardall J."/>
            <person name="van Dorst J."/>
            <person name="Snape I."/>
            <person name="Stott M.B."/>
            <person name="Hugenholtz P."/>
            <person name="Ferrari B.C."/>
        </authorList>
    </citation>
    <scope>NUCLEOTIDE SEQUENCE [LARGE SCALE GENOMIC DNA]</scope>
    <source>
        <strain evidence="4">RRmetagenome_bin12</strain>
    </source>
</reference>
<evidence type="ECO:0000313" key="4">
    <source>
        <dbReference type="EMBL" id="PZR77868.1"/>
    </source>
</evidence>
<evidence type="ECO:0000259" key="3">
    <source>
        <dbReference type="SMART" id="SM00646"/>
    </source>
</evidence>
<organism evidence="4 5">
    <name type="scientific">Candidatus Aeolococcus gillhamiae</name>
    <dbReference type="NCBI Taxonomy" id="3127015"/>
    <lineage>
        <taxon>Bacteria</taxon>
        <taxon>Bacillati</taxon>
        <taxon>Candidatus Dormiibacterota</taxon>
        <taxon>Candidatus Dormibacteria</taxon>
        <taxon>Candidatus Aeolococcales</taxon>
        <taxon>Candidatus Aeolococcaceae</taxon>
        <taxon>Candidatus Aeolococcus</taxon>
    </lineage>
</organism>
<name>A0A2W5ZX05_9BACT</name>
<dbReference type="GO" id="GO:0009253">
    <property type="term" value="P:peptidoglycan catabolic process"/>
    <property type="evidence" value="ECO:0007669"/>
    <property type="project" value="InterPro"/>
</dbReference>
<dbReference type="InterPro" id="IPR002508">
    <property type="entry name" value="MurNAc-LAA_cat"/>
</dbReference>
<dbReference type="InterPro" id="IPR050695">
    <property type="entry name" value="N-acetylmuramoyl_amidase_3"/>
</dbReference>
<dbReference type="SMART" id="SM00646">
    <property type="entry name" value="Ami_3"/>
    <property type="match status" value="1"/>
</dbReference>
<comment type="caution">
    <text evidence="4">The sequence shown here is derived from an EMBL/GenBank/DDBJ whole genome shotgun (WGS) entry which is preliminary data.</text>
</comment>
<dbReference type="SUPFAM" id="SSF53187">
    <property type="entry name" value="Zn-dependent exopeptidases"/>
    <property type="match status" value="1"/>
</dbReference>